<protein>
    <submittedName>
        <fullName evidence="2">Uncharacterized protein</fullName>
    </submittedName>
</protein>
<reference evidence="2" key="1">
    <citation type="submission" date="2023-03" db="EMBL/GenBank/DDBJ databases">
        <title>Massive genome expansion in bonnet fungi (Mycena s.s.) driven by repeated elements and novel gene families across ecological guilds.</title>
        <authorList>
            <consortium name="Lawrence Berkeley National Laboratory"/>
            <person name="Harder C.B."/>
            <person name="Miyauchi S."/>
            <person name="Viragh M."/>
            <person name="Kuo A."/>
            <person name="Thoen E."/>
            <person name="Andreopoulos B."/>
            <person name="Lu D."/>
            <person name="Skrede I."/>
            <person name="Drula E."/>
            <person name="Henrissat B."/>
            <person name="Morin E."/>
            <person name="Kohler A."/>
            <person name="Barry K."/>
            <person name="LaButti K."/>
            <person name="Morin E."/>
            <person name="Salamov A."/>
            <person name="Lipzen A."/>
            <person name="Mereny Z."/>
            <person name="Hegedus B."/>
            <person name="Baldrian P."/>
            <person name="Stursova M."/>
            <person name="Weitz H."/>
            <person name="Taylor A."/>
            <person name="Grigoriev I.V."/>
            <person name="Nagy L.G."/>
            <person name="Martin F."/>
            <person name="Kauserud H."/>
        </authorList>
    </citation>
    <scope>NUCLEOTIDE SEQUENCE</scope>
    <source>
        <strain evidence="2">CBHHK067</strain>
    </source>
</reference>
<dbReference type="AlphaFoldDB" id="A0AAD7DGH9"/>
<evidence type="ECO:0000313" key="2">
    <source>
        <dbReference type="EMBL" id="KAJ7689728.1"/>
    </source>
</evidence>
<evidence type="ECO:0000256" key="1">
    <source>
        <dbReference type="SAM" id="MobiDB-lite"/>
    </source>
</evidence>
<organism evidence="2 3">
    <name type="scientific">Mycena rosella</name>
    <name type="common">Pink bonnet</name>
    <name type="synonym">Agaricus rosellus</name>
    <dbReference type="NCBI Taxonomy" id="1033263"/>
    <lineage>
        <taxon>Eukaryota</taxon>
        <taxon>Fungi</taxon>
        <taxon>Dikarya</taxon>
        <taxon>Basidiomycota</taxon>
        <taxon>Agaricomycotina</taxon>
        <taxon>Agaricomycetes</taxon>
        <taxon>Agaricomycetidae</taxon>
        <taxon>Agaricales</taxon>
        <taxon>Marasmiineae</taxon>
        <taxon>Mycenaceae</taxon>
        <taxon>Mycena</taxon>
    </lineage>
</organism>
<comment type="caution">
    <text evidence="2">The sequence shown here is derived from an EMBL/GenBank/DDBJ whole genome shotgun (WGS) entry which is preliminary data.</text>
</comment>
<accession>A0AAD7DGH9</accession>
<feature type="region of interest" description="Disordered" evidence="1">
    <location>
        <begin position="1"/>
        <end position="21"/>
    </location>
</feature>
<sequence length="259" mass="27996">MNLRPRGRRKGPVAPLAAHSSGPPFTALSSDAIRESLSLLKDSADAFPPLKSAVGGVLAIWDLVERVSASDENAQALAHRATGILDTISKSVGRTGSVSSEMRREIDNFNVLLAEISAAMEGHLKTGRLRRVLHLRRQESRLARFTARLDAAAEAFKIGSSARTELMSTRIESTSTRIESTSTRIASTSARIESTSSRVELALEKLQADVSSTVTLAITLEQFNTRLRGEVKFLRQTIVLFSFPPVSRGFSDSGCACAL</sequence>
<gene>
    <name evidence="2" type="ORF">B0H17DRAFT_632610</name>
</gene>
<evidence type="ECO:0000313" key="3">
    <source>
        <dbReference type="Proteomes" id="UP001221757"/>
    </source>
</evidence>
<dbReference type="CDD" id="cd21037">
    <property type="entry name" value="MLKL_NTD"/>
    <property type="match status" value="1"/>
</dbReference>
<dbReference type="InterPro" id="IPR059179">
    <property type="entry name" value="MLKL-like_MCAfunc"/>
</dbReference>
<dbReference type="InterPro" id="IPR036537">
    <property type="entry name" value="Adaptor_Cbl_N_dom_sf"/>
</dbReference>
<dbReference type="GO" id="GO:0007166">
    <property type="term" value="P:cell surface receptor signaling pathway"/>
    <property type="evidence" value="ECO:0007669"/>
    <property type="project" value="InterPro"/>
</dbReference>
<dbReference type="Gene3D" id="1.20.930.20">
    <property type="entry name" value="Adaptor protein Cbl, N-terminal domain"/>
    <property type="match status" value="1"/>
</dbReference>
<dbReference type="EMBL" id="JARKIE010000070">
    <property type="protein sequence ID" value="KAJ7689728.1"/>
    <property type="molecule type" value="Genomic_DNA"/>
</dbReference>
<keyword evidence="3" id="KW-1185">Reference proteome</keyword>
<feature type="compositionally biased region" description="Basic residues" evidence="1">
    <location>
        <begin position="1"/>
        <end position="11"/>
    </location>
</feature>
<name>A0AAD7DGH9_MYCRO</name>
<dbReference type="Proteomes" id="UP001221757">
    <property type="component" value="Unassembled WGS sequence"/>
</dbReference>
<proteinExistence type="predicted"/>